<dbReference type="RefSeq" id="WP_170265754.1">
    <property type="nucleotide sequence ID" value="NZ_VWXX01000029.1"/>
</dbReference>
<reference evidence="3 4" key="1">
    <citation type="submission" date="2019-09" db="EMBL/GenBank/DDBJ databases">
        <title>Whole-genome sequence of the purple sulfur bacterium Thiohalocapsa marina DSM 19078.</title>
        <authorList>
            <person name="Kyndt J.A."/>
            <person name="Meyer T.E."/>
        </authorList>
    </citation>
    <scope>NUCLEOTIDE SEQUENCE [LARGE SCALE GENOMIC DNA]</scope>
    <source>
        <strain evidence="3 4">DSM 19078</strain>
    </source>
</reference>
<protein>
    <submittedName>
        <fullName evidence="3">Uncharacterized protein</fullName>
    </submittedName>
</protein>
<evidence type="ECO:0000256" key="1">
    <source>
        <dbReference type="SAM" id="MobiDB-lite"/>
    </source>
</evidence>
<sequence length="150" mass="17267">MMNNEHHSVELPMPNPKERLSSPPPTPWFWLILIFGFALAFVLLILFPNSLAFEAIVTWLFFIVIIRVMVVVLQDLSEPSPVRQSRRRVNRDTSRPVSHRPSSPPRWSTRSDWLGPFNPDDGLSSRLSPQTIDRIDDSMPTTFSDGEPWD</sequence>
<accession>A0A5M8FFS2</accession>
<keyword evidence="4" id="KW-1185">Reference proteome</keyword>
<evidence type="ECO:0000313" key="4">
    <source>
        <dbReference type="Proteomes" id="UP000322981"/>
    </source>
</evidence>
<proteinExistence type="predicted"/>
<evidence type="ECO:0000256" key="2">
    <source>
        <dbReference type="SAM" id="Phobius"/>
    </source>
</evidence>
<feature type="compositionally biased region" description="Low complexity" evidence="1">
    <location>
        <begin position="95"/>
        <end position="111"/>
    </location>
</feature>
<dbReference type="Proteomes" id="UP000322981">
    <property type="component" value="Unassembled WGS sequence"/>
</dbReference>
<dbReference type="AlphaFoldDB" id="A0A5M8FFS2"/>
<feature type="transmembrane region" description="Helical" evidence="2">
    <location>
        <begin position="55"/>
        <end position="73"/>
    </location>
</feature>
<keyword evidence="2" id="KW-0812">Transmembrane</keyword>
<gene>
    <name evidence="3" type="ORF">F2Q65_14860</name>
</gene>
<feature type="region of interest" description="Disordered" evidence="1">
    <location>
        <begin position="78"/>
        <end position="150"/>
    </location>
</feature>
<comment type="caution">
    <text evidence="3">The sequence shown here is derived from an EMBL/GenBank/DDBJ whole genome shotgun (WGS) entry which is preliminary data.</text>
</comment>
<keyword evidence="2" id="KW-1133">Transmembrane helix</keyword>
<dbReference type="EMBL" id="VWXX01000029">
    <property type="protein sequence ID" value="KAA6183718.1"/>
    <property type="molecule type" value="Genomic_DNA"/>
</dbReference>
<name>A0A5M8FFS2_9GAMM</name>
<evidence type="ECO:0000313" key="3">
    <source>
        <dbReference type="EMBL" id="KAA6183718.1"/>
    </source>
</evidence>
<keyword evidence="2" id="KW-0472">Membrane</keyword>
<feature type="transmembrane region" description="Helical" evidence="2">
    <location>
        <begin position="28"/>
        <end position="48"/>
    </location>
</feature>
<organism evidence="3 4">
    <name type="scientific">Thiohalocapsa marina</name>
    <dbReference type="NCBI Taxonomy" id="424902"/>
    <lineage>
        <taxon>Bacteria</taxon>
        <taxon>Pseudomonadati</taxon>
        <taxon>Pseudomonadota</taxon>
        <taxon>Gammaproteobacteria</taxon>
        <taxon>Chromatiales</taxon>
        <taxon>Chromatiaceae</taxon>
        <taxon>Thiohalocapsa</taxon>
    </lineage>
</organism>